<keyword evidence="10" id="KW-1185">Reference proteome</keyword>
<dbReference type="InterPro" id="IPR050524">
    <property type="entry name" value="APC_YAT"/>
</dbReference>
<feature type="transmembrane region" description="Helical" evidence="7">
    <location>
        <begin position="467"/>
        <end position="488"/>
    </location>
</feature>
<evidence type="ECO:0000256" key="6">
    <source>
        <dbReference type="ARBA" id="ARBA00023136"/>
    </source>
</evidence>
<dbReference type="GO" id="GO:0015171">
    <property type="term" value="F:amino acid transmembrane transporter activity"/>
    <property type="evidence" value="ECO:0007669"/>
    <property type="project" value="TreeGrafter"/>
</dbReference>
<sequence length="577" mass="63351">MTADVYEVKPQTAFDVEKNDPRYMENHTPTKQYDAYEVQPVLEDEGEETKRSLKPRQISMIAIGGAIGTGLVIGSGSSLANSGPVSVFIAYVIMGIVCFAVLLSLGEMSTKFPSKKGFAGHATRCVDPAFGFCTALVYLCKYLILSPNQIVAGALVIRFWNAEINSAAWVVIMIAFVVSINCLGIKWFGEVEFWLSFVKILTLTGLIILSLIINLGGVPGQERLGFRYWKNGSAFLPYKSDVLGTGALGKFAGFVNALVLALFAYMGTELIGVTVGEAKNPRKTVPAAIKKTFYRILFFYIILILLVGMIVDPKGKELAAAKSKGTAGGASASPFVVAIQMAHIKTLPSILNACILLFTLSAANSDQYIASRTLYGMAKDGHVPKVFTKCTKRGVPWVAFLFTACFMGLAFLVADNNAYAVFIYFTSSVTICGSLSWISILSSHIAMMKGLRAQGISRDTLPYKAPFQPYLTYFALGFTILLTIFKGFDAFIHSPNAAKNKTFDYKSFITHYIAVPVYVFGYLGYKWRHKTKMVKPLEMDLDSGAREFDDIVVDDEEEAHYASLSLGGKIKWHLLNW</sequence>
<feature type="domain" description="Amino acid permease/ SLC12A" evidence="8">
    <location>
        <begin position="58"/>
        <end position="533"/>
    </location>
</feature>
<dbReference type="InterPro" id="IPR004841">
    <property type="entry name" value="AA-permease/SLC12A_dom"/>
</dbReference>
<evidence type="ECO:0000256" key="3">
    <source>
        <dbReference type="ARBA" id="ARBA00022692"/>
    </source>
</evidence>
<feature type="transmembrane region" description="Helical" evidence="7">
    <location>
        <begin position="394"/>
        <end position="413"/>
    </location>
</feature>
<evidence type="ECO:0000256" key="1">
    <source>
        <dbReference type="ARBA" id="ARBA00004141"/>
    </source>
</evidence>
<feature type="transmembrane region" description="Helical" evidence="7">
    <location>
        <begin position="164"/>
        <end position="185"/>
    </location>
</feature>
<evidence type="ECO:0000256" key="4">
    <source>
        <dbReference type="ARBA" id="ARBA00022970"/>
    </source>
</evidence>
<dbReference type="RefSeq" id="XP_060453008.1">
    <property type="nucleotide sequence ID" value="XM_060600567.1"/>
</dbReference>
<organism evidence="9 10">
    <name type="scientific">Cutaneotrichosporon cavernicola</name>
    <dbReference type="NCBI Taxonomy" id="279322"/>
    <lineage>
        <taxon>Eukaryota</taxon>
        <taxon>Fungi</taxon>
        <taxon>Dikarya</taxon>
        <taxon>Basidiomycota</taxon>
        <taxon>Agaricomycotina</taxon>
        <taxon>Tremellomycetes</taxon>
        <taxon>Trichosporonales</taxon>
        <taxon>Trichosporonaceae</taxon>
        <taxon>Cutaneotrichosporon</taxon>
    </lineage>
</organism>
<evidence type="ECO:0000259" key="8">
    <source>
        <dbReference type="Pfam" id="PF00324"/>
    </source>
</evidence>
<proteinExistence type="predicted"/>
<dbReference type="PANTHER" id="PTHR43341:SF9">
    <property type="entry name" value="DICARBOXYLIC AMINO ACID PERMEASE"/>
    <property type="match status" value="1"/>
</dbReference>
<feature type="transmembrane region" description="Helical" evidence="7">
    <location>
        <begin position="58"/>
        <end position="79"/>
    </location>
</feature>
<keyword evidence="2" id="KW-0813">Transport</keyword>
<dbReference type="KEGG" id="ccac:CcaHIS019_0104600"/>
<name>A0AA48L0M1_9TREE</name>
<dbReference type="InterPro" id="IPR004840">
    <property type="entry name" value="Amino_acid_permease_CS"/>
</dbReference>
<dbReference type="EMBL" id="AP028212">
    <property type="protein sequence ID" value="BEI87742.1"/>
    <property type="molecule type" value="Genomic_DNA"/>
</dbReference>
<dbReference type="PROSITE" id="PS00218">
    <property type="entry name" value="AMINO_ACID_PERMEASE_1"/>
    <property type="match status" value="1"/>
</dbReference>
<feature type="transmembrane region" description="Helical" evidence="7">
    <location>
        <begin position="508"/>
        <end position="525"/>
    </location>
</feature>
<keyword evidence="5 7" id="KW-1133">Transmembrane helix</keyword>
<evidence type="ECO:0000313" key="10">
    <source>
        <dbReference type="Proteomes" id="UP001233271"/>
    </source>
</evidence>
<dbReference type="Proteomes" id="UP001233271">
    <property type="component" value="Chromosome 1"/>
</dbReference>
<feature type="transmembrane region" description="Helical" evidence="7">
    <location>
        <begin position="292"/>
        <end position="311"/>
    </location>
</feature>
<dbReference type="PANTHER" id="PTHR43341">
    <property type="entry name" value="AMINO ACID PERMEASE"/>
    <property type="match status" value="1"/>
</dbReference>
<evidence type="ECO:0000313" key="9">
    <source>
        <dbReference type="EMBL" id="BEI87742.1"/>
    </source>
</evidence>
<feature type="transmembrane region" description="Helical" evidence="7">
    <location>
        <begin position="197"/>
        <end position="218"/>
    </location>
</feature>
<feature type="transmembrane region" description="Helical" evidence="7">
    <location>
        <begin position="419"/>
        <end position="446"/>
    </location>
</feature>
<dbReference type="Pfam" id="PF00324">
    <property type="entry name" value="AA_permease"/>
    <property type="match status" value="1"/>
</dbReference>
<dbReference type="GO" id="GO:0016020">
    <property type="term" value="C:membrane"/>
    <property type="evidence" value="ECO:0007669"/>
    <property type="project" value="UniProtKB-SubCell"/>
</dbReference>
<evidence type="ECO:0000256" key="5">
    <source>
        <dbReference type="ARBA" id="ARBA00022989"/>
    </source>
</evidence>
<feature type="transmembrane region" description="Helical" evidence="7">
    <location>
        <begin position="85"/>
        <end position="105"/>
    </location>
</feature>
<dbReference type="AlphaFoldDB" id="A0AA48L0M1"/>
<gene>
    <name evidence="9" type="primary">DIP5</name>
    <name evidence="9" type="ORF">CcaverHIS019_0104600</name>
</gene>
<dbReference type="FunFam" id="1.20.1740.10:FF:000006">
    <property type="entry name" value="General amino acid permease"/>
    <property type="match status" value="1"/>
</dbReference>
<evidence type="ECO:0000256" key="7">
    <source>
        <dbReference type="SAM" id="Phobius"/>
    </source>
</evidence>
<accession>A0AA48L0M1</accession>
<keyword evidence="4" id="KW-0029">Amino-acid transport</keyword>
<dbReference type="Gene3D" id="1.20.1740.10">
    <property type="entry name" value="Amino acid/polyamine transporter I"/>
    <property type="match status" value="1"/>
</dbReference>
<dbReference type="GeneID" id="85491613"/>
<reference evidence="9" key="1">
    <citation type="journal article" date="2023" name="BMC Genomics">
        <title>Chromosome-level genome assemblies of Cutaneotrichosporon spp. (Trichosporonales, Basidiomycota) reveal imbalanced evolution between nucleotide sequences and chromosome synteny.</title>
        <authorList>
            <person name="Kobayashi Y."/>
            <person name="Kayamori A."/>
            <person name="Aoki K."/>
            <person name="Shiwa Y."/>
            <person name="Matsutani M."/>
            <person name="Fujita N."/>
            <person name="Sugita T."/>
            <person name="Iwasaki W."/>
            <person name="Tanaka N."/>
            <person name="Takashima M."/>
        </authorList>
    </citation>
    <scope>NUCLEOTIDE SEQUENCE</scope>
    <source>
        <strain evidence="9">HIS019</strain>
    </source>
</reference>
<keyword evidence="3 7" id="KW-0812">Transmembrane</keyword>
<feature type="transmembrane region" description="Helical" evidence="7">
    <location>
        <begin position="251"/>
        <end position="271"/>
    </location>
</feature>
<evidence type="ECO:0000256" key="2">
    <source>
        <dbReference type="ARBA" id="ARBA00022448"/>
    </source>
</evidence>
<comment type="subcellular location">
    <subcellularLocation>
        <location evidence="1">Membrane</location>
        <topology evidence="1">Multi-pass membrane protein</topology>
    </subcellularLocation>
</comment>
<protein>
    <recommendedName>
        <fullName evidence="8">Amino acid permease/ SLC12A domain-containing protein</fullName>
    </recommendedName>
</protein>
<dbReference type="PIRSF" id="PIRSF006060">
    <property type="entry name" value="AA_transporter"/>
    <property type="match status" value="1"/>
</dbReference>
<keyword evidence="6 7" id="KW-0472">Membrane</keyword>